<feature type="transmembrane region" description="Helical" evidence="5">
    <location>
        <begin position="191"/>
        <end position="215"/>
    </location>
</feature>
<dbReference type="InterPro" id="IPR051533">
    <property type="entry name" value="WaaL-like"/>
</dbReference>
<keyword evidence="2 5" id="KW-0812">Transmembrane</keyword>
<keyword evidence="7" id="KW-0436">Ligase</keyword>
<proteinExistence type="predicted"/>
<comment type="caution">
    <text evidence="7">The sequence shown here is derived from an EMBL/GenBank/DDBJ whole genome shotgun (WGS) entry which is preliminary data.</text>
</comment>
<feature type="transmembrane region" description="Helical" evidence="5">
    <location>
        <begin position="150"/>
        <end position="171"/>
    </location>
</feature>
<keyword evidence="8" id="KW-1185">Reference proteome</keyword>
<gene>
    <name evidence="7" type="ORF">EV690_2968</name>
</gene>
<name>A0A4R1J9S1_9GAMM</name>
<dbReference type="PANTHER" id="PTHR37422">
    <property type="entry name" value="TEICHURONIC ACID BIOSYNTHESIS PROTEIN TUAE"/>
    <property type="match status" value="1"/>
</dbReference>
<dbReference type="EMBL" id="SMGD01000015">
    <property type="protein sequence ID" value="TCK47260.1"/>
    <property type="molecule type" value="Genomic_DNA"/>
</dbReference>
<sequence length="419" mass="46768">MNVSEFKSKLVAYWSSAGIFLIFAMALTVRSGYSYGATLLLLGALVMLACRSCGIFEGLDKADKYLLATFVIYGLSFILFRFVHVIEAAGFDKPSRFVIGVVLYLFLRRYPFKINWLWYGIAMGTIAGVMIGGYERFVEGFSRAQSNLHPIMFGDISMLLGLLSLTGILYFKALNANRSIVFMMLGSVSGIFASILSGSRGGWIALPVAIIYIFWQGRELLGKKQVRMIFAGSVLLAVAVGCVPQLGVSQRIEEATSNIQNYVSGHNENTSVGMRFQMWKAALYMFSEHPVLGVGKYDLRQYKQQLADQGIIDQAVVHFGHAHNEYLTNLSEYGAIGFILLLLVYLVPMRLFAQKVIRYRNHWQLKSLAMAGVLVPASFMDFALTQSLFSHNSGVMIYILAILIIWAAIRNQEILPVKE</sequence>
<dbReference type="PANTHER" id="PTHR37422:SF17">
    <property type="entry name" value="O-ANTIGEN LIGASE"/>
    <property type="match status" value="1"/>
</dbReference>
<organism evidence="7 8">
    <name type="scientific">Celerinatantimonas diazotrophica</name>
    <dbReference type="NCBI Taxonomy" id="412034"/>
    <lineage>
        <taxon>Bacteria</taxon>
        <taxon>Pseudomonadati</taxon>
        <taxon>Pseudomonadota</taxon>
        <taxon>Gammaproteobacteria</taxon>
        <taxon>Celerinatantimonadaceae</taxon>
        <taxon>Celerinatantimonas</taxon>
    </lineage>
</organism>
<dbReference type="Proteomes" id="UP000295565">
    <property type="component" value="Unassembled WGS sequence"/>
</dbReference>
<evidence type="ECO:0000256" key="1">
    <source>
        <dbReference type="ARBA" id="ARBA00004141"/>
    </source>
</evidence>
<dbReference type="GO" id="GO:0016020">
    <property type="term" value="C:membrane"/>
    <property type="evidence" value="ECO:0007669"/>
    <property type="project" value="UniProtKB-SubCell"/>
</dbReference>
<evidence type="ECO:0000313" key="8">
    <source>
        <dbReference type="Proteomes" id="UP000295565"/>
    </source>
</evidence>
<feature type="transmembrane region" description="Helical" evidence="5">
    <location>
        <begin position="35"/>
        <end position="53"/>
    </location>
</feature>
<feature type="transmembrane region" description="Helical" evidence="5">
    <location>
        <begin position="116"/>
        <end position="138"/>
    </location>
</feature>
<feature type="transmembrane region" description="Helical" evidence="5">
    <location>
        <begin position="65"/>
        <end position="86"/>
    </location>
</feature>
<evidence type="ECO:0000313" key="7">
    <source>
        <dbReference type="EMBL" id="TCK47260.1"/>
    </source>
</evidence>
<comment type="subcellular location">
    <subcellularLocation>
        <location evidence="1">Membrane</location>
        <topology evidence="1">Multi-pass membrane protein</topology>
    </subcellularLocation>
</comment>
<dbReference type="Pfam" id="PF04932">
    <property type="entry name" value="Wzy_C"/>
    <property type="match status" value="1"/>
</dbReference>
<dbReference type="GO" id="GO:0016874">
    <property type="term" value="F:ligase activity"/>
    <property type="evidence" value="ECO:0007669"/>
    <property type="project" value="UniProtKB-KW"/>
</dbReference>
<keyword evidence="3 5" id="KW-1133">Transmembrane helix</keyword>
<evidence type="ECO:0000256" key="2">
    <source>
        <dbReference type="ARBA" id="ARBA00022692"/>
    </source>
</evidence>
<feature type="transmembrane region" description="Helical" evidence="5">
    <location>
        <begin position="333"/>
        <end position="353"/>
    </location>
</feature>
<keyword evidence="4 5" id="KW-0472">Membrane</keyword>
<evidence type="ECO:0000259" key="6">
    <source>
        <dbReference type="Pfam" id="PF04932"/>
    </source>
</evidence>
<accession>A0A4R1J9S1</accession>
<reference evidence="7 8" key="1">
    <citation type="submission" date="2019-03" db="EMBL/GenBank/DDBJ databases">
        <title>Genomic Encyclopedia of Type Strains, Phase IV (KMG-IV): sequencing the most valuable type-strain genomes for metagenomic binning, comparative biology and taxonomic classification.</title>
        <authorList>
            <person name="Goeker M."/>
        </authorList>
    </citation>
    <scope>NUCLEOTIDE SEQUENCE [LARGE SCALE GENOMIC DNA]</scope>
    <source>
        <strain evidence="7 8">DSM 18577</strain>
    </source>
</reference>
<evidence type="ECO:0000256" key="5">
    <source>
        <dbReference type="SAM" id="Phobius"/>
    </source>
</evidence>
<feature type="domain" description="O-antigen ligase-related" evidence="6">
    <location>
        <begin position="187"/>
        <end position="342"/>
    </location>
</feature>
<dbReference type="AlphaFoldDB" id="A0A4R1J9S1"/>
<feature type="transmembrane region" description="Helical" evidence="5">
    <location>
        <begin position="12"/>
        <end position="29"/>
    </location>
</feature>
<feature type="transmembrane region" description="Helical" evidence="5">
    <location>
        <begin position="389"/>
        <end position="409"/>
    </location>
</feature>
<protein>
    <submittedName>
        <fullName evidence="7">O-antigen ligase</fullName>
    </submittedName>
</protein>
<dbReference type="InterPro" id="IPR007016">
    <property type="entry name" value="O-antigen_ligase-rel_domated"/>
</dbReference>
<evidence type="ECO:0000256" key="3">
    <source>
        <dbReference type="ARBA" id="ARBA00022989"/>
    </source>
</evidence>
<feature type="transmembrane region" description="Helical" evidence="5">
    <location>
        <begin position="227"/>
        <end position="247"/>
    </location>
</feature>
<evidence type="ECO:0000256" key="4">
    <source>
        <dbReference type="ARBA" id="ARBA00023136"/>
    </source>
</evidence>